<evidence type="ECO:0000256" key="1">
    <source>
        <dbReference type="ARBA" id="ARBA00004141"/>
    </source>
</evidence>
<dbReference type="Pfam" id="PF00654">
    <property type="entry name" value="Voltage_CLC"/>
    <property type="match status" value="1"/>
</dbReference>
<evidence type="ECO:0000256" key="10">
    <source>
        <dbReference type="SAM" id="Phobius"/>
    </source>
</evidence>
<evidence type="ECO:0000256" key="6">
    <source>
        <dbReference type="ARBA" id="ARBA00023136"/>
    </source>
</evidence>
<accession>A0A0R1ZRU2</accession>
<dbReference type="GO" id="GO:0006813">
    <property type="term" value="P:potassium ion transport"/>
    <property type="evidence" value="ECO:0007669"/>
    <property type="project" value="InterPro"/>
</dbReference>
<feature type="transmembrane region" description="Helical" evidence="10">
    <location>
        <begin position="12"/>
        <end position="34"/>
    </location>
</feature>
<dbReference type="InterPro" id="IPR050368">
    <property type="entry name" value="ClC-type_chloride_channel"/>
</dbReference>
<evidence type="ECO:0000256" key="7">
    <source>
        <dbReference type="ARBA" id="ARBA00023173"/>
    </source>
</evidence>
<keyword evidence="3 10" id="KW-0812">Transmembrane</keyword>
<feature type="domain" description="RCK C-terminal" evidence="11">
    <location>
        <begin position="422"/>
        <end position="503"/>
    </location>
</feature>
<dbReference type="AlphaFoldDB" id="A0A0R1ZRU2"/>
<dbReference type="Proteomes" id="UP000051679">
    <property type="component" value="Unassembled WGS sequence"/>
</dbReference>
<dbReference type="GO" id="GO:0034707">
    <property type="term" value="C:chloride channel complex"/>
    <property type="evidence" value="ECO:0007669"/>
    <property type="project" value="UniProtKB-KW"/>
</dbReference>
<keyword evidence="4 10" id="KW-1133">Transmembrane helix</keyword>
<dbReference type="InterPro" id="IPR001807">
    <property type="entry name" value="ClC"/>
</dbReference>
<keyword evidence="8" id="KW-0868">Chloride</keyword>
<keyword evidence="7" id="KW-0869">Chloride channel</keyword>
<keyword evidence="5" id="KW-0406">Ion transport</keyword>
<keyword evidence="6 10" id="KW-0472">Membrane</keyword>
<feature type="transmembrane region" description="Helical" evidence="10">
    <location>
        <begin position="150"/>
        <end position="175"/>
    </location>
</feature>
<feature type="transmembrane region" description="Helical" evidence="10">
    <location>
        <begin position="323"/>
        <end position="342"/>
    </location>
</feature>
<evidence type="ECO:0000256" key="2">
    <source>
        <dbReference type="ARBA" id="ARBA00022448"/>
    </source>
</evidence>
<dbReference type="PATRIC" id="fig|1291052.5.peg.2176"/>
<feature type="transmembrane region" description="Helical" evidence="10">
    <location>
        <begin position="354"/>
        <end position="381"/>
    </location>
</feature>
<dbReference type="EMBL" id="AYYO01000044">
    <property type="protein sequence ID" value="KRM54699.1"/>
    <property type="molecule type" value="Genomic_DNA"/>
</dbReference>
<evidence type="ECO:0000313" key="12">
    <source>
        <dbReference type="EMBL" id="KRM54699.1"/>
    </source>
</evidence>
<dbReference type="CDD" id="cd01031">
    <property type="entry name" value="EriC"/>
    <property type="match status" value="1"/>
</dbReference>
<evidence type="ECO:0000256" key="3">
    <source>
        <dbReference type="ARBA" id="ARBA00022692"/>
    </source>
</evidence>
<dbReference type="Gene3D" id="3.30.70.1450">
    <property type="entry name" value="Regulator of K+ conductance, C-terminal domain"/>
    <property type="match status" value="1"/>
</dbReference>
<gene>
    <name evidence="12" type="ORF">FC18_GL002113</name>
</gene>
<name>A0A0R1ZRU2_9LACO</name>
<dbReference type="Pfam" id="PF02080">
    <property type="entry name" value="TrkA_C"/>
    <property type="match status" value="1"/>
</dbReference>
<keyword evidence="13" id="KW-1185">Reference proteome</keyword>
<reference evidence="12 13" key="1">
    <citation type="journal article" date="2015" name="Genome Announc.">
        <title>Expanding the biotechnology potential of lactobacilli through comparative genomics of 213 strains and associated genera.</title>
        <authorList>
            <person name="Sun Z."/>
            <person name="Harris H.M."/>
            <person name="McCann A."/>
            <person name="Guo C."/>
            <person name="Argimon S."/>
            <person name="Zhang W."/>
            <person name="Yang X."/>
            <person name="Jeffery I.B."/>
            <person name="Cooney J.C."/>
            <person name="Kagawa T.F."/>
            <person name="Liu W."/>
            <person name="Song Y."/>
            <person name="Salvetti E."/>
            <person name="Wrobel A."/>
            <person name="Rasinkangas P."/>
            <person name="Parkhill J."/>
            <person name="Rea M.C."/>
            <person name="O'Sullivan O."/>
            <person name="Ritari J."/>
            <person name="Douillard F.P."/>
            <person name="Paul Ross R."/>
            <person name="Yang R."/>
            <person name="Briner A.E."/>
            <person name="Felis G.E."/>
            <person name="de Vos W.M."/>
            <person name="Barrangou R."/>
            <person name="Klaenhammer T.R."/>
            <person name="Caufield P.W."/>
            <person name="Cui Y."/>
            <person name="Zhang H."/>
            <person name="O'Toole P.W."/>
        </authorList>
    </citation>
    <scope>NUCLEOTIDE SEQUENCE [LARGE SCALE GENOMIC DNA]</scope>
    <source>
        <strain evidence="12 13">DSM 20505</strain>
    </source>
</reference>
<dbReference type="PANTHER" id="PTHR43427">
    <property type="entry name" value="CHLORIDE CHANNEL PROTEIN CLC-E"/>
    <property type="match status" value="1"/>
</dbReference>
<proteinExistence type="predicted"/>
<dbReference type="Gene3D" id="1.10.3080.10">
    <property type="entry name" value="Clc chloride channel"/>
    <property type="match status" value="1"/>
</dbReference>
<feature type="transmembrane region" description="Helical" evidence="10">
    <location>
        <begin position="54"/>
        <end position="73"/>
    </location>
</feature>
<comment type="subcellular location">
    <subcellularLocation>
        <location evidence="1">Membrane</location>
        <topology evidence="1">Multi-pass membrane protein</topology>
    </subcellularLocation>
</comment>
<keyword evidence="9" id="KW-0407">Ion channel</keyword>
<dbReference type="RefSeq" id="WP_056976054.1">
    <property type="nucleotide sequence ID" value="NZ_AYYO01000044.1"/>
</dbReference>
<keyword evidence="2" id="KW-0813">Transport</keyword>
<comment type="caution">
    <text evidence="12">The sequence shown here is derived from an EMBL/GenBank/DDBJ whole genome shotgun (WGS) entry which is preliminary data.</text>
</comment>
<evidence type="ECO:0000259" key="11">
    <source>
        <dbReference type="PROSITE" id="PS51202"/>
    </source>
</evidence>
<sequence length="510" mass="55420">MQRKKSHDNTRFKFIITGLVIGAAAGFVVALFRLLIEKLLDFMKYLYMHPTPQIIIGIVIVSIIAGLFIALLVKQQPNISGSGIPQIEGQLHGDLDFNWWAILWRKFVAGVIGIGSGLFLGREGPSIQLGSAVGQGFADVRGKSGADRRVMIASGAAAGLSAAFNAPLAGTMFVLEEVYHNFSPLVWMTSLASAVAADLVSLNFFGLTPVLHLVYLKTMPVYMYWHIILLGILLGLLGMLYSKCTLAMPRVYALTHLSRPLQGLIPLLLVIPLGLAVPDLLGGGNSVILSFGAHVPLLWPLIWMFVIRFVFSMISYGSGLPGGIFLPILTLGAVIGGVYGVFMADMGLLPRVYIMNLIIFAMAGYFAGIGKAPFTAILLITEMVGSIKNLLPLALLSLTAFTVTDLLGGAPIYEALLSRLVLPNQLGRLHQPVRFELPIFAGATLDSAQVRDFQWPTDSLLVEIRRGDDRRIPHGDTVLRAGDTLVIMTDERHQRDVRKVIEKVAEAPET</sequence>
<dbReference type="STRING" id="1291052.FC18_GL002113"/>
<dbReference type="SUPFAM" id="SSF116726">
    <property type="entry name" value="TrkA C-terminal domain-like"/>
    <property type="match status" value="1"/>
</dbReference>
<dbReference type="OrthoDB" id="9812438at2"/>
<dbReference type="PROSITE" id="PS51202">
    <property type="entry name" value="RCK_C"/>
    <property type="match status" value="1"/>
</dbReference>
<dbReference type="InterPro" id="IPR006037">
    <property type="entry name" value="RCK_C"/>
</dbReference>
<dbReference type="SUPFAM" id="SSF81340">
    <property type="entry name" value="Clc chloride channel"/>
    <property type="match status" value="1"/>
</dbReference>
<dbReference type="GO" id="GO:0008324">
    <property type="term" value="F:monoatomic cation transmembrane transporter activity"/>
    <property type="evidence" value="ECO:0007669"/>
    <property type="project" value="InterPro"/>
</dbReference>
<dbReference type="InterPro" id="IPR014743">
    <property type="entry name" value="Cl-channel_core"/>
</dbReference>
<dbReference type="GO" id="GO:0005254">
    <property type="term" value="F:chloride channel activity"/>
    <property type="evidence" value="ECO:0007669"/>
    <property type="project" value="UniProtKB-KW"/>
</dbReference>
<evidence type="ECO:0000256" key="9">
    <source>
        <dbReference type="ARBA" id="ARBA00023303"/>
    </source>
</evidence>
<protein>
    <submittedName>
        <fullName evidence="12">Chloride channel protein</fullName>
    </submittedName>
</protein>
<dbReference type="PRINTS" id="PR00762">
    <property type="entry name" value="CLCHANNEL"/>
</dbReference>
<evidence type="ECO:0000256" key="4">
    <source>
        <dbReference type="ARBA" id="ARBA00022989"/>
    </source>
</evidence>
<evidence type="ECO:0000313" key="13">
    <source>
        <dbReference type="Proteomes" id="UP000051679"/>
    </source>
</evidence>
<evidence type="ECO:0000256" key="5">
    <source>
        <dbReference type="ARBA" id="ARBA00023065"/>
    </source>
</evidence>
<dbReference type="InterPro" id="IPR036721">
    <property type="entry name" value="RCK_C_sf"/>
</dbReference>
<feature type="transmembrane region" description="Helical" evidence="10">
    <location>
        <begin position="288"/>
        <end position="311"/>
    </location>
</feature>
<feature type="transmembrane region" description="Helical" evidence="10">
    <location>
        <begin position="261"/>
        <end position="281"/>
    </location>
</feature>
<evidence type="ECO:0000256" key="8">
    <source>
        <dbReference type="ARBA" id="ARBA00023214"/>
    </source>
</evidence>
<organism evidence="12 13">
    <name type="scientific">Lacticaseibacillus sharpeae JCM 1186 = DSM 20505</name>
    <dbReference type="NCBI Taxonomy" id="1291052"/>
    <lineage>
        <taxon>Bacteria</taxon>
        <taxon>Bacillati</taxon>
        <taxon>Bacillota</taxon>
        <taxon>Bacilli</taxon>
        <taxon>Lactobacillales</taxon>
        <taxon>Lactobacillaceae</taxon>
        <taxon>Lacticaseibacillus</taxon>
    </lineage>
</organism>
<feature type="transmembrane region" description="Helical" evidence="10">
    <location>
        <begin position="222"/>
        <end position="241"/>
    </location>
</feature>
<dbReference type="PANTHER" id="PTHR43427:SF6">
    <property type="entry name" value="CHLORIDE CHANNEL PROTEIN CLC-E"/>
    <property type="match status" value="1"/>
</dbReference>
<feature type="transmembrane region" description="Helical" evidence="10">
    <location>
        <begin position="187"/>
        <end position="215"/>
    </location>
</feature>